<organism evidence="1 2">
    <name type="scientific">Bacillus chungangensis</name>
    <dbReference type="NCBI Taxonomy" id="587633"/>
    <lineage>
        <taxon>Bacteria</taxon>
        <taxon>Bacillati</taxon>
        <taxon>Bacillota</taxon>
        <taxon>Bacilli</taxon>
        <taxon>Bacillales</taxon>
        <taxon>Bacillaceae</taxon>
        <taxon>Bacillus</taxon>
    </lineage>
</organism>
<dbReference type="EMBL" id="JAUSTT010000019">
    <property type="protein sequence ID" value="MDQ0177146.1"/>
    <property type="molecule type" value="Genomic_DNA"/>
</dbReference>
<gene>
    <name evidence="1" type="ORF">J2S08_003025</name>
</gene>
<accession>A0ABT9WV20</accession>
<name>A0ABT9WV20_9BACI</name>
<keyword evidence="2" id="KW-1185">Reference proteome</keyword>
<protein>
    <submittedName>
        <fullName evidence="1">Uncharacterized protein</fullName>
    </submittedName>
</protein>
<reference evidence="1 2" key="1">
    <citation type="submission" date="2023-07" db="EMBL/GenBank/DDBJ databases">
        <title>Genomic Encyclopedia of Type Strains, Phase IV (KMG-IV): sequencing the most valuable type-strain genomes for metagenomic binning, comparative biology and taxonomic classification.</title>
        <authorList>
            <person name="Goeker M."/>
        </authorList>
    </citation>
    <scope>NUCLEOTIDE SEQUENCE [LARGE SCALE GENOMIC DNA]</scope>
    <source>
        <strain evidence="1 2">DSM 23837</strain>
    </source>
</reference>
<dbReference type="Proteomes" id="UP001223586">
    <property type="component" value="Unassembled WGS sequence"/>
</dbReference>
<comment type="caution">
    <text evidence="1">The sequence shown here is derived from an EMBL/GenBank/DDBJ whole genome shotgun (WGS) entry which is preliminary data.</text>
</comment>
<dbReference type="RefSeq" id="WP_307230892.1">
    <property type="nucleotide sequence ID" value="NZ_JAUSTT010000019.1"/>
</dbReference>
<sequence>MDSISPHSASPTYGQVFSIEDRGYSYHVQGAYAFFSAYSIIEELGLEIRSSSNKHRFLQGEWNFVVKDDILKRLSEVDIDELETITWLIRGTPSPLYSEIKPVLGIDSYWNDGEVILDQKLRIYDALHYCSYIRNYFIGHKFNEVIAYINPYDIHNVQRLARRLILGKLGLWSVINKH</sequence>
<evidence type="ECO:0000313" key="2">
    <source>
        <dbReference type="Proteomes" id="UP001223586"/>
    </source>
</evidence>
<proteinExistence type="predicted"/>
<evidence type="ECO:0000313" key="1">
    <source>
        <dbReference type="EMBL" id="MDQ0177146.1"/>
    </source>
</evidence>